<dbReference type="InterPro" id="IPR002957">
    <property type="entry name" value="Keratin_I"/>
</dbReference>
<feature type="coiled-coil region" evidence="3">
    <location>
        <begin position="207"/>
        <end position="234"/>
    </location>
</feature>
<feature type="coiled-coil region" evidence="3">
    <location>
        <begin position="259"/>
        <end position="365"/>
    </location>
</feature>
<dbReference type="Pfam" id="PF00038">
    <property type="entry name" value="Filament"/>
    <property type="match status" value="2"/>
</dbReference>
<dbReference type="SUPFAM" id="SSF64593">
    <property type="entry name" value="Intermediate filament protein, coiled coil region"/>
    <property type="match status" value="4"/>
</dbReference>
<dbReference type="Gene3D" id="1.20.5.500">
    <property type="entry name" value="Single helix bin"/>
    <property type="match status" value="2"/>
</dbReference>
<dbReference type="PROSITE" id="PS51842">
    <property type="entry name" value="IF_ROD_2"/>
    <property type="match status" value="2"/>
</dbReference>
<dbReference type="Proteomes" id="UP001652641">
    <property type="component" value="Chromosome 2"/>
</dbReference>
<dbReference type="GO" id="GO:0045109">
    <property type="term" value="P:intermediate filament organization"/>
    <property type="evidence" value="ECO:0007669"/>
    <property type="project" value="TreeGrafter"/>
</dbReference>
<accession>A0A3Q7T927</accession>
<evidence type="ECO:0000256" key="1">
    <source>
        <dbReference type="ARBA" id="ARBA00022754"/>
    </source>
</evidence>
<reference evidence="6" key="2">
    <citation type="submission" date="2025-05" db="UniProtKB">
        <authorList>
            <consortium name="RefSeq"/>
        </authorList>
    </citation>
    <scope>NUCLEOTIDE SEQUENCE [LARGE SCALE GENOMIC DNA]</scope>
</reference>
<gene>
    <name evidence="7" type="primary">LOC112917758</name>
</gene>
<dbReference type="Gene3D" id="1.20.5.170">
    <property type="match status" value="2"/>
</dbReference>
<dbReference type="InterPro" id="IPR039008">
    <property type="entry name" value="IF_rod_dom"/>
</dbReference>
<dbReference type="RefSeq" id="XP_025851500.2">
    <property type="nucleotide sequence ID" value="XM_025995715.2"/>
</dbReference>
<feature type="region of interest" description="Disordered" evidence="4">
    <location>
        <begin position="779"/>
        <end position="804"/>
    </location>
</feature>
<feature type="domain" description="IF rod" evidence="5">
    <location>
        <begin position="86"/>
        <end position="401"/>
    </location>
</feature>
<dbReference type="GO" id="GO:0030855">
    <property type="term" value="P:epithelial cell differentiation"/>
    <property type="evidence" value="ECO:0007669"/>
    <property type="project" value="TreeGrafter"/>
</dbReference>
<feature type="coiled-coil region" evidence="3">
    <location>
        <begin position="542"/>
        <end position="576"/>
    </location>
</feature>
<feature type="region of interest" description="Disordered" evidence="4">
    <location>
        <begin position="404"/>
        <end position="423"/>
    </location>
</feature>
<keyword evidence="2 3" id="KW-0175">Coiled coil</keyword>
<proteinExistence type="predicted"/>
<dbReference type="PANTHER" id="PTHR23239:SF215">
    <property type="entry name" value="KERATIN, TYPE I CYTOSKELETAL 28"/>
    <property type="match status" value="1"/>
</dbReference>
<dbReference type="Gene3D" id="1.20.5.1160">
    <property type="entry name" value="Vasodilator-stimulated phosphoprotein"/>
    <property type="match status" value="2"/>
</dbReference>
<dbReference type="GeneID" id="112917758"/>
<dbReference type="GO" id="GO:0005882">
    <property type="term" value="C:intermediate filament"/>
    <property type="evidence" value="ECO:0007669"/>
    <property type="project" value="UniProtKB-KW"/>
</dbReference>
<sequence>MSLRFSSGSRHICLWSGTGSARPSSGGSGFAGSNACGSSFAGSGFSCALGGGLGSIPGGNHAGGVFGSAACSGFAGSEGGLLSGNEKVTMQNLNDRLASYLDNVRALEDANAELERKIKGWYDKYGPGSCRGLDYDYSRYHLIIEDLKNKIISSTTANANVILHIDNARLAADDFRLKYENELALHQNTEADINGLRRVLDELTLCRTDQELQYESLSEEMRYLKKNHEEEMKALQCAAGGNVNVEMNAAPGVDLTVLLNNMRAEYEALAEQNRRDAEAWFNEKSATLQQQISDHAGAATTARNELTDMKRTLQTLEIELQSVLATKHSLECSLTETEGNYCTQLAQIQAQIGALEEQLHQVRTETEGQKLEYEQLLDIKVHLEKEIETYCHLIDGDGNSCSKSKGFGSGGSGNSSKGNEHGLLSGNEKVTMQNLNDRLASYLENVRALEEANADLEQKIKGWYEKFGPGSCRGLDHDYSRYFPIIDDLRNQIISATTSNANIILQNDNARLTADDFRLKFENEQALHQSVDADVSGLRRVLDELTLCRTDLEIQLETLSEELAYLKKNHEEEMKALQCAAGGNVNVEMNAAPGVDLTVLLNNMRAEYEALAEQNRRDAEAWFNEKSASLQQQISDDAGATTSARNELTEMKRTLQTLEIELQSLLAMKHSLECSLTETEGNYCTQLAQIQAQIGALEEQLHQVRTETEGQKLEYEQLLDIKVHLEKEIETYCRLIDGEDGSCVKSKGYGGPGNQIKESSKTTMVKTIVEEIDPRGKVLSSRVHTVEEKSTKANNVKSEQRVPS</sequence>
<feature type="domain" description="IF rod" evidence="5">
    <location>
        <begin position="428"/>
        <end position="743"/>
    </location>
</feature>
<evidence type="ECO:0000259" key="5">
    <source>
        <dbReference type="PROSITE" id="PS51842"/>
    </source>
</evidence>
<feature type="compositionally biased region" description="Polar residues" evidence="4">
    <location>
        <begin position="792"/>
        <end position="804"/>
    </location>
</feature>
<evidence type="ECO:0000256" key="3">
    <source>
        <dbReference type="SAM" id="Coils"/>
    </source>
</evidence>
<dbReference type="AlphaFoldDB" id="A0A3Q7T927"/>
<feature type="coiled-coil region" evidence="3">
    <location>
        <begin position="90"/>
        <end position="124"/>
    </location>
</feature>
<keyword evidence="1" id="KW-0403">Intermediate filament</keyword>
<reference evidence="7" key="3">
    <citation type="submission" date="2025-08" db="UniProtKB">
        <authorList>
            <consortium name="RefSeq"/>
        </authorList>
    </citation>
    <scope>IDENTIFICATION</scope>
    <source>
        <tissue evidence="7">Cell line</tissue>
    </source>
</reference>
<organism evidence="6 7">
    <name type="scientific">Vulpes vulpes</name>
    <name type="common">Red fox</name>
    <dbReference type="NCBI Taxonomy" id="9627"/>
    <lineage>
        <taxon>Eukaryota</taxon>
        <taxon>Metazoa</taxon>
        <taxon>Chordata</taxon>
        <taxon>Craniata</taxon>
        <taxon>Vertebrata</taxon>
        <taxon>Euteleostomi</taxon>
        <taxon>Mammalia</taxon>
        <taxon>Eutheria</taxon>
        <taxon>Laurasiatheria</taxon>
        <taxon>Carnivora</taxon>
        <taxon>Caniformia</taxon>
        <taxon>Canidae</taxon>
        <taxon>Vulpes</taxon>
    </lineage>
</organism>
<evidence type="ECO:0000313" key="6">
    <source>
        <dbReference type="Proteomes" id="UP001652641"/>
    </source>
</evidence>
<feature type="coiled-coil region" evidence="3">
    <location>
        <begin position="601"/>
        <end position="707"/>
    </location>
</feature>
<reference key="1">
    <citation type="submission" date="2019-01" db="UniProtKB">
        <authorList>
            <consortium name="RefSeq"/>
        </authorList>
    </citation>
    <scope>IDENTIFICATION</scope>
</reference>
<dbReference type="PRINTS" id="PR01248">
    <property type="entry name" value="TYPE1KERATIN"/>
</dbReference>
<name>A0A3Q7T927_VULVU</name>
<evidence type="ECO:0000256" key="2">
    <source>
        <dbReference type="ARBA" id="ARBA00023054"/>
    </source>
</evidence>
<feature type="coiled-coil region" evidence="3">
    <location>
        <begin position="432"/>
        <end position="466"/>
    </location>
</feature>
<keyword evidence="6" id="KW-1185">Reference proteome</keyword>
<dbReference type="SMART" id="SM01391">
    <property type="entry name" value="Filament"/>
    <property type="match status" value="2"/>
</dbReference>
<evidence type="ECO:0000256" key="4">
    <source>
        <dbReference type="SAM" id="MobiDB-lite"/>
    </source>
</evidence>
<dbReference type="GO" id="GO:0005198">
    <property type="term" value="F:structural molecule activity"/>
    <property type="evidence" value="ECO:0007669"/>
    <property type="project" value="InterPro"/>
</dbReference>
<dbReference type="PANTHER" id="PTHR23239">
    <property type="entry name" value="INTERMEDIATE FILAMENT"/>
    <property type="match status" value="1"/>
</dbReference>
<dbReference type="KEGG" id="vvp:112917758"/>
<dbReference type="GO" id="GO:0031069">
    <property type="term" value="P:hair follicle morphogenesis"/>
    <property type="evidence" value="ECO:0007669"/>
    <property type="project" value="TreeGrafter"/>
</dbReference>
<evidence type="ECO:0000313" key="7">
    <source>
        <dbReference type="RefSeq" id="XP_025851500.2"/>
    </source>
</evidence>
<protein>
    <submittedName>
        <fullName evidence="7">Keratin, type I cytoskeletal 28 isoform X1</fullName>
    </submittedName>
</protein>